<evidence type="ECO:0000313" key="2">
    <source>
        <dbReference type="Proteomes" id="UP001139068"/>
    </source>
</evidence>
<accession>A0ABS9YV25</accession>
<name>A0ABS9YV25_9MYCO</name>
<dbReference type="EMBL" id="JAIVFL010000001">
    <property type="protein sequence ID" value="MCI4675002.1"/>
    <property type="molecule type" value="Genomic_DNA"/>
</dbReference>
<evidence type="ECO:0000313" key="1">
    <source>
        <dbReference type="EMBL" id="MCI4675002.1"/>
    </source>
</evidence>
<dbReference type="RefSeq" id="WP_243071367.1">
    <property type="nucleotide sequence ID" value="NZ_JAIVFL010000001.1"/>
</dbReference>
<dbReference type="Proteomes" id="UP001139068">
    <property type="component" value="Unassembled WGS sequence"/>
</dbReference>
<proteinExistence type="predicted"/>
<comment type="caution">
    <text evidence="1">The sequence shown here is derived from an EMBL/GenBank/DDBJ whole genome shotgun (WGS) entry which is preliminary data.</text>
</comment>
<sequence length="63" mass="6946">MQVLVRVDPDAFNELAITGNLLRDALTVLAATTWWTRRRLGLTEPVWNLVGLYSGGRLLAPPG</sequence>
<keyword evidence="2" id="KW-1185">Reference proteome</keyword>
<gene>
    <name evidence="1" type="ORF">K9U37_08870</name>
</gene>
<organism evidence="1 2">
    <name type="scientific">Candidatus Mycolicibacterium alkanivorans</name>
    <dbReference type="NCBI Taxonomy" id="2954114"/>
    <lineage>
        <taxon>Bacteria</taxon>
        <taxon>Bacillati</taxon>
        <taxon>Actinomycetota</taxon>
        <taxon>Actinomycetes</taxon>
        <taxon>Mycobacteriales</taxon>
        <taxon>Mycobacteriaceae</taxon>
        <taxon>Mycolicibacterium</taxon>
    </lineage>
</organism>
<protein>
    <submittedName>
        <fullName evidence="1">Uncharacterized protein</fullName>
    </submittedName>
</protein>
<reference evidence="1" key="1">
    <citation type="journal article" date="2022" name="ISME J.">
        <title>Identification of active gaseous-alkane degraders at natural gas seeps.</title>
        <authorList>
            <person name="Farhan Ul Haque M."/>
            <person name="Hernandez M."/>
            <person name="Crombie A.T."/>
            <person name="Murrell J.C."/>
        </authorList>
    </citation>
    <scope>NUCLEOTIDE SEQUENCE</scope>
    <source>
        <strain evidence="1">ANDR5</strain>
    </source>
</reference>